<evidence type="ECO:0000256" key="1">
    <source>
        <dbReference type="ARBA" id="ARBA00022729"/>
    </source>
</evidence>
<protein>
    <submittedName>
        <fullName evidence="4">Por secretion system C-terminal sorting domain-containing protein</fullName>
    </submittedName>
</protein>
<sequence>MKKITLTLITLFGLSVNAQTTIVDENFDLIQNNALPTGWNFINTLNPIGTDDYYTACNGTLYLYANIYRTETTEVTTATYSGLNTGALTVSYNLMILDYDTEQPVVGNFGAMEMLYSIDNGTTWVTLGTINSTTFTPSSTCQLITYTIPSGTTSSTSNLKIKLDFTYNTGDWEVILDDFKIVQATTSSTPSLDLANLSVYPNPVSDVLNVDYKENISNLTVYDLSGRSVKSFTTNNSNNSMDVSDLKSGTYLLRIETENKNVSTVKFIKK</sequence>
<name>A0A1I4ZEB2_9FLAO</name>
<dbReference type="NCBIfam" id="TIGR04183">
    <property type="entry name" value="Por_Secre_tail"/>
    <property type="match status" value="1"/>
</dbReference>
<keyword evidence="5" id="KW-1185">Reference proteome</keyword>
<dbReference type="Gene3D" id="2.60.120.260">
    <property type="entry name" value="Galactose-binding domain-like"/>
    <property type="match status" value="1"/>
</dbReference>
<feature type="domain" description="Secretion system C-terminal sorting" evidence="3">
    <location>
        <begin position="199"/>
        <end position="268"/>
    </location>
</feature>
<dbReference type="AlphaFoldDB" id="A0A1I4ZEB2"/>
<dbReference type="STRING" id="913024.SAMN05421741_10644"/>
<proteinExistence type="predicted"/>
<accession>A0A1I4ZEB2</accession>
<feature type="signal peptide" evidence="2">
    <location>
        <begin position="1"/>
        <end position="18"/>
    </location>
</feature>
<evidence type="ECO:0000313" key="5">
    <source>
        <dbReference type="Proteomes" id="UP000199036"/>
    </source>
</evidence>
<dbReference type="OrthoDB" id="1405746at2"/>
<dbReference type="InterPro" id="IPR026444">
    <property type="entry name" value="Secre_tail"/>
</dbReference>
<keyword evidence="1 2" id="KW-0732">Signal</keyword>
<feature type="chain" id="PRO_5011436247" evidence="2">
    <location>
        <begin position="19"/>
        <end position="270"/>
    </location>
</feature>
<evidence type="ECO:0000313" key="4">
    <source>
        <dbReference type="EMBL" id="SFN48568.1"/>
    </source>
</evidence>
<evidence type="ECO:0000259" key="3">
    <source>
        <dbReference type="Pfam" id="PF18962"/>
    </source>
</evidence>
<organism evidence="4 5">
    <name type="scientific">Paenimyroides ummariense</name>
    <dbReference type="NCBI Taxonomy" id="913024"/>
    <lineage>
        <taxon>Bacteria</taxon>
        <taxon>Pseudomonadati</taxon>
        <taxon>Bacteroidota</taxon>
        <taxon>Flavobacteriia</taxon>
        <taxon>Flavobacteriales</taxon>
        <taxon>Flavobacteriaceae</taxon>
        <taxon>Paenimyroides</taxon>
    </lineage>
</organism>
<dbReference type="Pfam" id="PF18962">
    <property type="entry name" value="Por_Secre_tail"/>
    <property type="match status" value="1"/>
</dbReference>
<dbReference type="Proteomes" id="UP000199036">
    <property type="component" value="Unassembled WGS sequence"/>
</dbReference>
<gene>
    <name evidence="4" type="ORF">SAMN05421741_10644</name>
</gene>
<dbReference type="EMBL" id="FOVI01000006">
    <property type="protein sequence ID" value="SFN48568.1"/>
    <property type="molecule type" value="Genomic_DNA"/>
</dbReference>
<evidence type="ECO:0000256" key="2">
    <source>
        <dbReference type="SAM" id="SignalP"/>
    </source>
</evidence>
<reference evidence="5" key="1">
    <citation type="submission" date="2016-10" db="EMBL/GenBank/DDBJ databases">
        <authorList>
            <person name="Varghese N."/>
            <person name="Submissions S."/>
        </authorList>
    </citation>
    <scope>NUCLEOTIDE SEQUENCE [LARGE SCALE GENOMIC DNA]</scope>
    <source>
        <strain evidence="5">DS-12</strain>
    </source>
</reference>
<dbReference type="RefSeq" id="WP_091520709.1">
    <property type="nucleotide sequence ID" value="NZ_FOVI01000006.1"/>
</dbReference>